<feature type="compositionally biased region" description="Pro residues" evidence="1">
    <location>
        <begin position="300"/>
        <end position="312"/>
    </location>
</feature>
<feature type="region of interest" description="Disordered" evidence="1">
    <location>
        <begin position="589"/>
        <end position="608"/>
    </location>
</feature>
<feature type="compositionally biased region" description="Pro residues" evidence="1">
    <location>
        <begin position="628"/>
        <end position="645"/>
    </location>
</feature>
<keyword evidence="4" id="KW-1185">Reference proteome</keyword>
<feature type="region of interest" description="Disordered" evidence="1">
    <location>
        <begin position="626"/>
        <end position="708"/>
    </location>
</feature>
<feature type="compositionally biased region" description="Low complexity" evidence="1">
    <location>
        <begin position="289"/>
        <end position="298"/>
    </location>
</feature>
<feature type="compositionally biased region" description="Basic and acidic residues" evidence="1">
    <location>
        <begin position="387"/>
        <end position="404"/>
    </location>
</feature>
<feature type="compositionally biased region" description="Pro residues" evidence="1">
    <location>
        <begin position="321"/>
        <end position="334"/>
    </location>
</feature>
<evidence type="ECO:0000313" key="4">
    <source>
        <dbReference type="Proteomes" id="UP001500945"/>
    </source>
</evidence>
<dbReference type="CDD" id="cd00085">
    <property type="entry name" value="HNHc"/>
    <property type="match status" value="1"/>
</dbReference>
<proteinExistence type="predicted"/>
<feature type="compositionally biased region" description="Basic and acidic residues" evidence="1">
    <location>
        <begin position="648"/>
        <end position="674"/>
    </location>
</feature>
<evidence type="ECO:0000313" key="3">
    <source>
        <dbReference type="EMBL" id="GAA4407885.1"/>
    </source>
</evidence>
<dbReference type="Proteomes" id="UP001500945">
    <property type="component" value="Unassembled WGS sequence"/>
</dbReference>
<organism evidence="3 4">
    <name type="scientific">Fodinibacter luteus</name>
    <dbReference type="NCBI Taxonomy" id="552064"/>
    <lineage>
        <taxon>Bacteria</taxon>
        <taxon>Bacillati</taxon>
        <taxon>Actinomycetota</taxon>
        <taxon>Actinomycetes</taxon>
        <taxon>Micrococcales</taxon>
        <taxon>Intrasporangiaceae</taxon>
        <taxon>Fodinibacter (ex Wang et al. 2009)</taxon>
    </lineage>
</organism>
<evidence type="ECO:0000256" key="1">
    <source>
        <dbReference type="SAM" id="MobiDB-lite"/>
    </source>
</evidence>
<evidence type="ECO:0000259" key="2">
    <source>
        <dbReference type="SMART" id="SM00507"/>
    </source>
</evidence>
<protein>
    <recommendedName>
        <fullName evidence="2">HNH nuclease domain-containing protein</fullName>
    </recommendedName>
</protein>
<comment type="caution">
    <text evidence="3">The sequence shown here is derived from an EMBL/GenBank/DDBJ whole genome shotgun (WGS) entry which is preliminary data.</text>
</comment>
<name>A0ABP8KIZ5_9MICO</name>
<dbReference type="InterPro" id="IPR003615">
    <property type="entry name" value="HNH_nuc"/>
</dbReference>
<sequence>MQTASENAVSALSDAFTESAVTGSVAEWAAAVGALQRVVDVASAAQDAAIARLAAIETELLEDGTLVESHRALGYSALDAPAIVSGVLSVSAVWAERRVRSALRLAADGPAGTDTETGLGGLHEAMAAGRLDAYRASVIADELEEAPAEVRAAVVAALDEHLEAEDGTHLRRRCRRALEQISPDLLRQRARRARAESSLRRWAEEPGVDKWEGTFPSEEAAQAWAAIDALAQQYVADGMCSTIGRARAKALTDLVAGNATIETTLIVTVPAEAVPGSETKPEERAVPDPEAVPGSEAEPGPEPPAVPDPSPEAPAVRPEAPAAPDPPPEAPAVPDPVSRARTVPDRSPGSRTVPEPSPDAPAVSDPSPETPAVSDRSPEVPSVEDPAPEKRIAADPSTEARDVHDTGAGHEDLVEVTGPHRNQPVLVPRGWLTAMAGAGAVRLAGCHPTTGALLDLGLGPGPVGQRREPTGGDEVVARVAAAALAGAGADRYRPTARVAELVRTRDRRCRFPGCSVSARFCDLDHVRPWPHGRTTPDNLMSVCRRHHRVKQRPGWRVVLAPDGVTTWTDPTGRVRTSAPVDALHSLVVPGAATPEPDHGPNTSRTVLPDAPHSALEFRLEHLAETAPPRRPSPWPDGPSPWPDGPSPWRDRPSPWRDRPSPWRDDRGHDVEVTRAHGILVVEPSGHRPRRPGRMHRHRLPPETDPPPF</sequence>
<feature type="region of interest" description="Disordered" evidence="1">
    <location>
        <begin position="272"/>
        <end position="404"/>
    </location>
</feature>
<dbReference type="EMBL" id="BAABGM010000015">
    <property type="protein sequence ID" value="GAA4407885.1"/>
    <property type="molecule type" value="Genomic_DNA"/>
</dbReference>
<feature type="domain" description="HNH nuclease" evidence="2">
    <location>
        <begin position="497"/>
        <end position="548"/>
    </location>
</feature>
<accession>A0ABP8KIZ5</accession>
<dbReference type="Gene3D" id="1.10.30.50">
    <property type="match status" value="1"/>
</dbReference>
<feature type="compositionally biased region" description="Basic residues" evidence="1">
    <location>
        <begin position="686"/>
        <end position="698"/>
    </location>
</feature>
<reference evidence="4" key="1">
    <citation type="journal article" date="2019" name="Int. J. Syst. Evol. Microbiol.">
        <title>The Global Catalogue of Microorganisms (GCM) 10K type strain sequencing project: providing services to taxonomists for standard genome sequencing and annotation.</title>
        <authorList>
            <consortium name="The Broad Institute Genomics Platform"/>
            <consortium name="The Broad Institute Genome Sequencing Center for Infectious Disease"/>
            <person name="Wu L."/>
            <person name="Ma J."/>
        </authorList>
    </citation>
    <scope>NUCLEOTIDE SEQUENCE [LARGE SCALE GENOMIC DNA]</scope>
    <source>
        <strain evidence="4">JCM 17809</strain>
    </source>
</reference>
<gene>
    <name evidence="3" type="ORF">GCM10023168_24450</name>
</gene>
<dbReference type="SMART" id="SM00507">
    <property type="entry name" value="HNHc"/>
    <property type="match status" value="1"/>
</dbReference>